<gene>
    <name evidence="3" type="ORF">HII12_004161</name>
</gene>
<evidence type="ECO:0000313" key="4">
    <source>
        <dbReference type="Proteomes" id="UP000568158"/>
    </source>
</evidence>
<keyword evidence="2" id="KW-0812">Transmembrane</keyword>
<evidence type="ECO:0000256" key="1">
    <source>
        <dbReference type="SAM" id="MobiDB-lite"/>
    </source>
</evidence>
<keyword evidence="2" id="KW-0472">Membrane</keyword>
<feature type="region of interest" description="Disordered" evidence="1">
    <location>
        <begin position="1"/>
        <end position="24"/>
    </location>
</feature>
<feature type="transmembrane region" description="Helical" evidence="2">
    <location>
        <begin position="47"/>
        <end position="67"/>
    </location>
</feature>
<keyword evidence="2" id="KW-1133">Transmembrane helix</keyword>
<dbReference type="Proteomes" id="UP000568158">
    <property type="component" value="Unassembled WGS sequence"/>
</dbReference>
<accession>A0A8H6BBJ5</accession>
<evidence type="ECO:0000313" key="3">
    <source>
        <dbReference type="EMBL" id="KAF6008412.1"/>
    </source>
</evidence>
<dbReference type="EMBL" id="JABCYN010000036">
    <property type="protein sequence ID" value="KAF6008412.1"/>
    <property type="molecule type" value="Genomic_DNA"/>
</dbReference>
<dbReference type="AlphaFoldDB" id="A0A8H6BBJ5"/>
<proteinExistence type="predicted"/>
<name>A0A8H6BBJ5_DEKBR</name>
<sequence length="284" mass="30420">MTIATTAETADGAQSPAAKTKETKQTVPFSTKAVSHIGAYPLVSESLAYVLGFQVAALIAGYVLAAVSRAAGLISSIPGLVQIFNLVDQTFDSVLSALDSRFPRLAKLSFSDVAGFVTSVLQRVVDFVKVYAGALYGRTKPYVDPAAKRVNDLYEYALNEAIPTRSSDAEVQKDTSDELGRSYILAKETYHRVEPYTRQVRAIPSHVGSVNQDEKSKAASTQEAITKTTARVSKEAYETIQPSIQKLVSVIRPEADGKSEDKVAGATVVVSAEVDGEAPKKAEI</sequence>
<reference evidence="3 4" key="1">
    <citation type="journal article" date="2020" name="Appl. Microbiol. Biotechnol.">
        <title>Targeted gene deletion in Brettanomyces bruxellensis with an expression-free CRISPR-Cas9 system.</title>
        <authorList>
            <person name="Varela C."/>
            <person name="Bartel C."/>
            <person name="Onetto C."/>
            <person name="Borneman A."/>
        </authorList>
    </citation>
    <scope>NUCLEOTIDE SEQUENCE [LARGE SCALE GENOMIC DNA]</scope>
    <source>
        <strain evidence="3 4">AWRI1613</strain>
    </source>
</reference>
<protein>
    <submittedName>
        <fullName evidence="3">Uncharacterized protein</fullName>
    </submittedName>
</protein>
<evidence type="ECO:0000256" key="2">
    <source>
        <dbReference type="SAM" id="Phobius"/>
    </source>
</evidence>
<comment type="caution">
    <text evidence="3">The sequence shown here is derived from an EMBL/GenBank/DDBJ whole genome shotgun (WGS) entry which is preliminary data.</text>
</comment>
<dbReference type="Pfam" id="PF17316">
    <property type="entry name" value="Perilipin_2"/>
    <property type="match status" value="1"/>
</dbReference>
<organism evidence="3 4">
    <name type="scientific">Dekkera bruxellensis</name>
    <name type="common">Brettanomyces custersii</name>
    <dbReference type="NCBI Taxonomy" id="5007"/>
    <lineage>
        <taxon>Eukaryota</taxon>
        <taxon>Fungi</taxon>
        <taxon>Dikarya</taxon>
        <taxon>Ascomycota</taxon>
        <taxon>Saccharomycotina</taxon>
        <taxon>Pichiomycetes</taxon>
        <taxon>Pichiales</taxon>
        <taxon>Pichiaceae</taxon>
        <taxon>Brettanomyces</taxon>
    </lineage>
</organism>